<dbReference type="GeneID" id="19266888"/>
<dbReference type="Pfam" id="PF12223">
    <property type="entry name" value="DUF3602"/>
    <property type="match status" value="1"/>
</dbReference>
<dbReference type="EMBL" id="KI912109">
    <property type="protein sequence ID" value="ETS88047.1"/>
    <property type="molecule type" value="Genomic_DNA"/>
</dbReference>
<evidence type="ECO:0000313" key="3">
    <source>
        <dbReference type="Proteomes" id="UP000030651"/>
    </source>
</evidence>
<dbReference type="eggNOG" id="ENOG502S3S2">
    <property type="taxonomic scope" value="Eukaryota"/>
</dbReference>
<feature type="compositionally biased region" description="Basic and acidic residues" evidence="1">
    <location>
        <begin position="111"/>
        <end position="122"/>
    </location>
</feature>
<keyword evidence="3" id="KW-1185">Reference proteome</keyword>
<evidence type="ECO:0000313" key="2">
    <source>
        <dbReference type="EMBL" id="ETS88047.1"/>
    </source>
</evidence>
<dbReference type="AlphaFoldDB" id="W3XRA4"/>
<reference evidence="3" key="1">
    <citation type="journal article" date="2015" name="BMC Genomics">
        <title>Genomic and transcriptomic analysis of the endophytic fungus Pestalotiopsis fici reveals its lifestyle and high potential for synthesis of natural products.</title>
        <authorList>
            <person name="Wang X."/>
            <person name="Zhang X."/>
            <person name="Liu L."/>
            <person name="Xiang M."/>
            <person name="Wang W."/>
            <person name="Sun X."/>
            <person name="Che Y."/>
            <person name="Guo L."/>
            <person name="Liu G."/>
            <person name="Guo L."/>
            <person name="Wang C."/>
            <person name="Yin W.B."/>
            <person name="Stadler M."/>
            <person name="Zhang X."/>
            <person name="Liu X."/>
        </authorList>
    </citation>
    <scope>NUCLEOTIDE SEQUENCE [LARGE SCALE GENOMIC DNA]</scope>
    <source>
        <strain evidence="3">W106-1 / CGMCC3.15140</strain>
    </source>
</reference>
<proteinExistence type="predicted"/>
<organism evidence="2 3">
    <name type="scientific">Pestalotiopsis fici (strain W106-1 / CGMCC3.15140)</name>
    <dbReference type="NCBI Taxonomy" id="1229662"/>
    <lineage>
        <taxon>Eukaryota</taxon>
        <taxon>Fungi</taxon>
        <taxon>Dikarya</taxon>
        <taxon>Ascomycota</taxon>
        <taxon>Pezizomycotina</taxon>
        <taxon>Sordariomycetes</taxon>
        <taxon>Xylariomycetidae</taxon>
        <taxon>Amphisphaeriales</taxon>
        <taxon>Sporocadaceae</taxon>
        <taxon>Pestalotiopsis</taxon>
    </lineage>
</organism>
<protein>
    <submittedName>
        <fullName evidence="2">Uncharacterized protein</fullName>
    </submittedName>
</protein>
<dbReference type="Proteomes" id="UP000030651">
    <property type="component" value="Unassembled WGS sequence"/>
</dbReference>
<feature type="region of interest" description="Disordered" evidence="1">
    <location>
        <begin position="1"/>
        <end position="141"/>
    </location>
</feature>
<name>W3XRA4_PESFW</name>
<dbReference type="InterPro" id="IPR053203">
    <property type="entry name" value="Cisplatin_resist-associated"/>
</dbReference>
<dbReference type="HOGENOM" id="CLU_082191_2_0_1"/>
<dbReference type="InterPro" id="IPR022024">
    <property type="entry name" value="DUF3602"/>
</dbReference>
<dbReference type="OrthoDB" id="3063476at2759"/>
<sequence length="141" mass="14630">MTGHMQSTGRGGAGNIGDITKSPKILPKDLETPTLKTSVVTTGRGGSGNMTPNKDPAETRALQDVGPVTRRPSEGATHVGRGGAANVAKMNAEQAGKGKQNESAVEDDVDAAPKNEGKERSKSPSLKTKGKEWLQNLGKKA</sequence>
<dbReference type="InParanoid" id="W3XRA4"/>
<dbReference type="OMA" id="HNDPERP"/>
<accession>W3XRA4</accession>
<dbReference type="RefSeq" id="XP_007828647.1">
    <property type="nucleotide sequence ID" value="XM_007830456.1"/>
</dbReference>
<evidence type="ECO:0000256" key="1">
    <source>
        <dbReference type="SAM" id="MobiDB-lite"/>
    </source>
</evidence>
<dbReference type="KEGG" id="pfy:PFICI_01875"/>
<dbReference type="PANTHER" id="PTHR34693">
    <property type="entry name" value="PROTEIN PAR32"/>
    <property type="match status" value="1"/>
</dbReference>
<dbReference type="PANTHER" id="PTHR34693:SF1">
    <property type="entry name" value="PROTEIN PAR32"/>
    <property type="match status" value="1"/>
</dbReference>
<gene>
    <name evidence="2" type="ORF">PFICI_01875</name>
</gene>